<feature type="compositionally biased region" description="Basic residues" evidence="1">
    <location>
        <begin position="129"/>
        <end position="139"/>
    </location>
</feature>
<evidence type="ECO:0000313" key="3">
    <source>
        <dbReference type="Proteomes" id="UP000517759"/>
    </source>
</evidence>
<reference evidence="2 3" key="1">
    <citation type="submission" date="2020-08" db="EMBL/GenBank/DDBJ databases">
        <title>Genomic Encyclopedia of Type Strains, Phase IV (KMG-IV): sequencing the most valuable type-strain genomes for metagenomic binning, comparative biology and taxonomic classification.</title>
        <authorList>
            <person name="Goeker M."/>
        </authorList>
    </citation>
    <scope>NUCLEOTIDE SEQUENCE [LARGE SCALE GENOMIC DNA]</scope>
    <source>
        <strain evidence="2 3">DSM 24105</strain>
    </source>
</reference>
<dbReference type="EMBL" id="JACIDN010000006">
    <property type="protein sequence ID" value="MBB3904125.1"/>
    <property type="molecule type" value="Genomic_DNA"/>
</dbReference>
<feature type="compositionally biased region" description="Basic and acidic residues" evidence="1">
    <location>
        <begin position="140"/>
        <end position="150"/>
    </location>
</feature>
<feature type="region of interest" description="Disordered" evidence="1">
    <location>
        <begin position="1"/>
        <end position="66"/>
    </location>
</feature>
<evidence type="ECO:0000256" key="1">
    <source>
        <dbReference type="SAM" id="MobiDB-lite"/>
    </source>
</evidence>
<feature type="region of interest" description="Disordered" evidence="1">
    <location>
        <begin position="119"/>
        <end position="179"/>
    </location>
</feature>
<accession>A0A7W6AN60</accession>
<name>A0A7W6AN60_9HYPH</name>
<sequence>MNVVRSGARYCLPPRPHRAAGARLPGRGERPRHSPIRPRSDRLRLARTRAETRSGPRGRPEQLRSLGRCGMHPLRCRHPGTAGRTGSVVHAFQGAVPPCPCGSRSSSRAGPLRGTFPGCGAATAGRGGRAIRRTGRRRGGGGEDRARRDATPSARGRGIRSDGISSPSPRPATDGGVRRECRGISLEGRRAAVGAGFAPRFRPCPMVRRPGTVPGRSRWYGCLLLGARGLR</sequence>
<protein>
    <submittedName>
        <fullName evidence="2">Uncharacterized protein</fullName>
    </submittedName>
</protein>
<evidence type="ECO:0000313" key="2">
    <source>
        <dbReference type="EMBL" id="MBB3904125.1"/>
    </source>
</evidence>
<dbReference type="AlphaFoldDB" id="A0A7W6AN60"/>
<organism evidence="2 3">
    <name type="scientific">Methylobacterium brachythecii</name>
    <dbReference type="NCBI Taxonomy" id="1176177"/>
    <lineage>
        <taxon>Bacteria</taxon>
        <taxon>Pseudomonadati</taxon>
        <taxon>Pseudomonadota</taxon>
        <taxon>Alphaproteobacteria</taxon>
        <taxon>Hyphomicrobiales</taxon>
        <taxon>Methylobacteriaceae</taxon>
        <taxon>Methylobacterium</taxon>
    </lineage>
</organism>
<comment type="caution">
    <text evidence="2">The sequence shown here is derived from an EMBL/GenBank/DDBJ whole genome shotgun (WGS) entry which is preliminary data.</text>
</comment>
<dbReference type="Proteomes" id="UP000517759">
    <property type="component" value="Unassembled WGS sequence"/>
</dbReference>
<gene>
    <name evidence="2" type="ORF">GGR33_003639</name>
</gene>
<feature type="compositionally biased region" description="Basic and acidic residues" evidence="1">
    <location>
        <begin position="26"/>
        <end position="62"/>
    </location>
</feature>
<proteinExistence type="predicted"/>